<dbReference type="Gene3D" id="1.25.40.540">
    <property type="entry name" value="TAP42-like family"/>
    <property type="match status" value="1"/>
</dbReference>
<feature type="compositionally biased region" description="Basic and acidic residues" evidence="2">
    <location>
        <begin position="319"/>
        <end position="337"/>
    </location>
</feature>
<dbReference type="PANTHER" id="PTHR37162:SF1">
    <property type="entry name" value="BED-TYPE DOMAIN-CONTAINING PROTEIN"/>
    <property type="match status" value="1"/>
</dbReference>
<sequence>MACASPENGQQAIETAETDCRSLPECFDFVFKMHQYFDKTDDSSSSDKFQGKLRQAIESTQRAIRMVNDLDLFSRNEDIDEVSTNEVKYMLLSAFLAYFTGLNTHMPRSDAVMKSKLCYIDFLKLLKTYGVIEYDISLTEGDDGDDDIENVVPSNRISSNDLKTMSVQRNNKIQRFKEKKEMERKIAELQTQVEKEHVDDEIKREFYLTQIKHWANVAIDEVDSCNLELQMLKHRQGLANSGSGNTVSANHTNNHQAANKVKPFRPFILTKTNLQKQVFGAGYPAIPTMTVDEFYEQKLREGHLSESVQGHSLQNWAADPERDAQDREKEAAEKEEKEEREDEETIQRARAMDDWKDVTSEFPGASKKSKRTCTFRPQYTETWPCLVQSKRDFSSARCTVCNADFSNSHGGKDDCRRHIESQKHVKIAKESTSCKPISHFLAGSQHSSLDEAVTRAEVIFSGFLVEHNIALAAADHAGKLFQSMFLNSEHSAADIIRKYSSARTKTTHLVREMASHESTDLVSAMKNGPFSLATNASNDKADKLFPVVVRMCKDGAIVTELMSLLQLSDKATGFKIAQLLKDDLTAKGIPWKNCMAFACDNANVMVGLKQGVYAHLLEENANMFLVGCICHCAHLAAEWASRELPVSPADLFQDIFYYIEKSSLRTKSFQNFQEACGTPKSQVKKHCTTRWLSLEDTCKWVLEQWDPLLKYFKNECEGDKSDMVLSGPEKRNRKKNALESLRSKTMKLYILYLSYILSVFNAFNVFFQQEGPVIHLLRRKTMRLVKDLMLMFVQPTALNSKLVTDIDFEVKYNLLPHKEIMVGSAVRAHLDHIDCDKKDEFFTYVTRFLQTACRYLLKNGNLQNQVLACAEVADIGYRDYAKMCHLKFCIDKFQPSCLQMLQRTK</sequence>
<reference evidence="3 4" key="1">
    <citation type="journal article" date="2021" name="Elife">
        <title>Chloroplast acquisition without the gene transfer in kleptoplastic sea slugs, Plakobranchus ocellatus.</title>
        <authorList>
            <person name="Maeda T."/>
            <person name="Takahashi S."/>
            <person name="Yoshida T."/>
            <person name="Shimamura S."/>
            <person name="Takaki Y."/>
            <person name="Nagai Y."/>
            <person name="Toyoda A."/>
            <person name="Suzuki Y."/>
            <person name="Arimoto A."/>
            <person name="Ishii H."/>
            <person name="Satoh N."/>
            <person name="Nishiyama T."/>
            <person name="Hasebe M."/>
            <person name="Maruyama T."/>
            <person name="Minagawa J."/>
            <person name="Obokata J."/>
            <person name="Shigenobu S."/>
        </authorList>
    </citation>
    <scope>NUCLEOTIDE SEQUENCE [LARGE SCALE GENOMIC DNA]</scope>
</reference>
<keyword evidence="4" id="KW-1185">Reference proteome</keyword>
<evidence type="ECO:0000256" key="2">
    <source>
        <dbReference type="SAM" id="MobiDB-lite"/>
    </source>
</evidence>
<evidence type="ECO:0000313" key="4">
    <source>
        <dbReference type="Proteomes" id="UP000735302"/>
    </source>
</evidence>
<organism evidence="3 4">
    <name type="scientific">Plakobranchus ocellatus</name>
    <dbReference type="NCBI Taxonomy" id="259542"/>
    <lineage>
        <taxon>Eukaryota</taxon>
        <taxon>Metazoa</taxon>
        <taxon>Spiralia</taxon>
        <taxon>Lophotrochozoa</taxon>
        <taxon>Mollusca</taxon>
        <taxon>Gastropoda</taxon>
        <taxon>Heterobranchia</taxon>
        <taxon>Euthyneura</taxon>
        <taxon>Panpulmonata</taxon>
        <taxon>Sacoglossa</taxon>
        <taxon>Placobranchoidea</taxon>
        <taxon>Plakobranchidae</taxon>
        <taxon>Plakobranchus</taxon>
    </lineage>
</organism>
<dbReference type="Proteomes" id="UP000735302">
    <property type="component" value="Unassembled WGS sequence"/>
</dbReference>
<comment type="similarity">
    <text evidence="1">Belongs to the IGBP1/TAP42 family.</text>
</comment>
<dbReference type="InterPro" id="IPR038511">
    <property type="entry name" value="TAP42/TAP46-like_sf"/>
</dbReference>
<name>A0AAV3YW02_9GAST</name>
<dbReference type="InterPro" id="IPR012337">
    <property type="entry name" value="RNaseH-like_sf"/>
</dbReference>
<dbReference type="GO" id="GO:0009966">
    <property type="term" value="P:regulation of signal transduction"/>
    <property type="evidence" value="ECO:0007669"/>
    <property type="project" value="InterPro"/>
</dbReference>
<dbReference type="PANTHER" id="PTHR37162">
    <property type="entry name" value="HAT FAMILY DIMERISATION DOMAINCONTAINING PROTEIN-RELATED"/>
    <property type="match status" value="1"/>
</dbReference>
<gene>
    <name evidence="3" type="ORF">PoB_001286700</name>
</gene>
<dbReference type="FunFam" id="1.25.40.540:FF:000003">
    <property type="entry name" value="Immunoglobulin (CD79A)-binding protein 1"/>
    <property type="match status" value="1"/>
</dbReference>
<evidence type="ECO:0000256" key="1">
    <source>
        <dbReference type="ARBA" id="ARBA00034730"/>
    </source>
</evidence>
<protein>
    <submittedName>
        <fullName evidence="3">Immunoglobulin-binding protein 1-like</fullName>
    </submittedName>
</protein>
<evidence type="ECO:0000313" key="3">
    <source>
        <dbReference type="EMBL" id="GFN86361.1"/>
    </source>
</evidence>
<dbReference type="Pfam" id="PF04177">
    <property type="entry name" value="TAP42"/>
    <property type="match status" value="1"/>
</dbReference>
<dbReference type="EMBL" id="BLXT01001517">
    <property type="protein sequence ID" value="GFN86361.1"/>
    <property type="molecule type" value="Genomic_DNA"/>
</dbReference>
<dbReference type="InterPro" id="IPR007304">
    <property type="entry name" value="TAP46-like"/>
</dbReference>
<dbReference type="SUPFAM" id="SSF53098">
    <property type="entry name" value="Ribonuclease H-like"/>
    <property type="match status" value="1"/>
</dbReference>
<feature type="compositionally biased region" description="Polar residues" evidence="2">
    <location>
        <begin position="306"/>
        <end position="315"/>
    </location>
</feature>
<accession>A0AAV3YW02</accession>
<proteinExistence type="inferred from homology"/>
<dbReference type="AlphaFoldDB" id="A0AAV3YW02"/>
<comment type="caution">
    <text evidence="3">The sequence shown here is derived from an EMBL/GenBank/DDBJ whole genome shotgun (WGS) entry which is preliminary data.</text>
</comment>
<feature type="region of interest" description="Disordered" evidence="2">
    <location>
        <begin position="305"/>
        <end position="350"/>
    </location>
</feature>